<name>A0AAN0MBW0_9RHOB</name>
<feature type="transmembrane region" description="Helical" evidence="1">
    <location>
        <begin position="34"/>
        <end position="58"/>
    </location>
</feature>
<organism evidence="2 3">
    <name type="scientific">Yoonia rhodophyticola</name>
    <dbReference type="NCBI Taxonomy" id="3137370"/>
    <lineage>
        <taxon>Bacteria</taxon>
        <taxon>Pseudomonadati</taxon>
        <taxon>Pseudomonadota</taxon>
        <taxon>Alphaproteobacteria</taxon>
        <taxon>Rhodobacterales</taxon>
        <taxon>Paracoccaceae</taxon>
        <taxon>Yoonia</taxon>
    </lineage>
</organism>
<dbReference type="EMBL" id="CP151767">
    <property type="protein sequence ID" value="WZU68826.1"/>
    <property type="molecule type" value="Genomic_DNA"/>
</dbReference>
<feature type="transmembrane region" description="Helical" evidence="1">
    <location>
        <begin position="9"/>
        <end position="28"/>
    </location>
</feature>
<keyword evidence="3" id="KW-1185">Reference proteome</keyword>
<dbReference type="Proteomes" id="UP001470809">
    <property type="component" value="Chromosome"/>
</dbReference>
<sequence length="133" mass="14391">MNIVATTRFVANLLLVLVILLLWVNIGMDRQISGLAWAIGIFILAAGCGLIEVAIAFLKPKQAVAAWDEQARASVRLSYAWGYWIAMAAFLILLAASLTDHIDPAFAFYIMGTPLAVGPPIIMIWAYVTGRAG</sequence>
<reference evidence="2" key="1">
    <citation type="submission" date="2024-08" db="EMBL/GenBank/DDBJ databases">
        <title>Phylogenomic analyses of a clade within the roseobacter group suggest taxonomic reassignments of species of the genera Aestuariivita, Citreicella, Loktanella, Nautella, Pelagibaca, Ruegeria, Thalassobius, Thiobacimonas and Tropicibacter, and the proposal o.</title>
        <authorList>
            <person name="Jeon C.O."/>
        </authorList>
    </citation>
    <scope>NUCLEOTIDE SEQUENCE</scope>
    <source>
        <strain evidence="2">SS1-5</strain>
    </source>
</reference>
<accession>A0AAN0MBW0</accession>
<dbReference type="AlphaFoldDB" id="A0AAN0MBW0"/>
<gene>
    <name evidence="2" type="ORF">AABB31_08145</name>
</gene>
<dbReference type="KEGG" id="yrh:AABB31_08145"/>
<protein>
    <recommendedName>
        <fullName evidence="4">DUF2178 domain-containing protein</fullName>
    </recommendedName>
</protein>
<proteinExistence type="predicted"/>
<dbReference type="RefSeq" id="WP_342078118.1">
    <property type="nucleotide sequence ID" value="NZ_CP151767.2"/>
</dbReference>
<evidence type="ECO:0008006" key="4">
    <source>
        <dbReference type="Google" id="ProtNLM"/>
    </source>
</evidence>
<keyword evidence="1" id="KW-0812">Transmembrane</keyword>
<keyword evidence="1" id="KW-1133">Transmembrane helix</keyword>
<evidence type="ECO:0000313" key="2">
    <source>
        <dbReference type="EMBL" id="WZU68826.1"/>
    </source>
</evidence>
<feature type="transmembrane region" description="Helical" evidence="1">
    <location>
        <begin position="79"/>
        <end position="99"/>
    </location>
</feature>
<evidence type="ECO:0000313" key="3">
    <source>
        <dbReference type="Proteomes" id="UP001470809"/>
    </source>
</evidence>
<feature type="transmembrane region" description="Helical" evidence="1">
    <location>
        <begin position="105"/>
        <end position="128"/>
    </location>
</feature>
<evidence type="ECO:0000256" key="1">
    <source>
        <dbReference type="SAM" id="Phobius"/>
    </source>
</evidence>
<keyword evidence="1" id="KW-0472">Membrane</keyword>